<comment type="caution">
    <text evidence="1">The sequence shown here is derived from an EMBL/GenBank/DDBJ whole genome shotgun (WGS) entry which is preliminary data.</text>
</comment>
<gene>
    <name evidence="1" type="ORF">GP486_002304</name>
</gene>
<evidence type="ECO:0000313" key="2">
    <source>
        <dbReference type="Proteomes" id="UP000750711"/>
    </source>
</evidence>
<protein>
    <recommendedName>
        <fullName evidence="3">ER-bound oxygenase mpaB/mpaB'/Rubber oxygenase catalytic domain-containing protein</fullName>
    </recommendedName>
</protein>
<dbReference type="EMBL" id="JAGHQM010000249">
    <property type="protein sequence ID" value="KAH0563123.1"/>
    <property type="molecule type" value="Genomic_DNA"/>
</dbReference>
<keyword evidence="2" id="KW-1185">Reference proteome</keyword>
<proteinExistence type="predicted"/>
<dbReference type="AlphaFoldDB" id="A0A9P8RS75"/>
<dbReference type="PANTHER" id="PTHR36124:SF1">
    <property type="entry name" value="ER-BOUND OXYGENASE MPAB_MPAB'_RUBBER OXYGENASE CATALYTIC DOMAIN-CONTAINING PROTEIN"/>
    <property type="match status" value="1"/>
</dbReference>
<accession>A0A9P8RS75</accession>
<name>A0A9P8RS75_9PEZI</name>
<sequence>MAHPLRSGPSSLILARINEHHNFYGPLINSDTVLYLIWLFGWGPVQMMEKFGWRKLQPFELHAMWIFWRELALRLGCKYVPETLEEMVVWKDVIRPSRQAFHKQEVFPHDDNKIFADSMKDMLLYKVPVFAKGFAFQCILALLDDDVASACRWDNLKEDYHDPLRYWIHFLLRCRAFIHRYLTLPRRHPYVRTTYQKNEWGLYNFQATTYSTSPFYVKATFWNRWGPGALLNRARGFAVPGPEYFSGGVALESMGAKRNKAKQRAAEAKVIAQATFLENTPYGYRAQVNFQPEPIVKGLSLGYGSRANAYALKHTMTEAP</sequence>
<evidence type="ECO:0000313" key="1">
    <source>
        <dbReference type="EMBL" id="KAH0563123.1"/>
    </source>
</evidence>
<dbReference type="Proteomes" id="UP000750711">
    <property type="component" value="Unassembled WGS sequence"/>
</dbReference>
<dbReference type="InterPro" id="IPR046366">
    <property type="entry name" value="MPAB"/>
</dbReference>
<dbReference type="PANTHER" id="PTHR36124">
    <property type="match status" value="1"/>
</dbReference>
<evidence type="ECO:0008006" key="3">
    <source>
        <dbReference type="Google" id="ProtNLM"/>
    </source>
</evidence>
<dbReference type="GO" id="GO:0016491">
    <property type="term" value="F:oxidoreductase activity"/>
    <property type="evidence" value="ECO:0007669"/>
    <property type="project" value="InterPro"/>
</dbReference>
<organism evidence="1 2">
    <name type="scientific">Trichoglossum hirsutum</name>
    <dbReference type="NCBI Taxonomy" id="265104"/>
    <lineage>
        <taxon>Eukaryota</taxon>
        <taxon>Fungi</taxon>
        <taxon>Dikarya</taxon>
        <taxon>Ascomycota</taxon>
        <taxon>Pezizomycotina</taxon>
        <taxon>Geoglossomycetes</taxon>
        <taxon>Geoglossales</taxon>
        <taxon>Geoglossaceae</taxon>
        <taxon>Trichoglossum</taxon>
    </lineage>
</organism>
<reference evidence="1" key="1">
    <citation type="submission" date="2021-03" db="EMBL/GenBank/DDBJ databases">
        <title>Comparative genomics and phylogenomic investigation of the class Geoglossomycetes provide insights into ecological specialization and systematics.</title>
        <authorList>
            <person name="Melie T."/>
            <person name="Pirro S."/>
            <person name="Miller A.N."/>
            <person name="Quandt A."/>
        </authorList>
    </citation>
    <scope>NUCLEOTIDE SEQUENCE</scope>
    <source>
        <strain evidence="1">CAQ_001_2017</strain>
    </source>
</reference>